<name>A0ABV8UMQ5_9PROT</name>
<organism evidence="1 2">
    <name type="scientific">Fodinicurvata halophila</name>
    <dbReference type="NCBI Taxonomy" id="1419723"/>
    <lineage>
        <taxon>Bacteria</taxon>
        <taxon>Pseudomonadati</taxon>
        <taxon>Pseudomonadota</taxon>
        <taxon>Alphaproteobacteria</taxon>
        <taxon>Rhodospirillales</taxon>
        <taxon>Rhodovibrionaceae</taxon>
        <taxon>Fodinicurvata</taxon>
    </lineage>
</organism>
<comment type="caution">
    <text evidence="1">The sequence shown here is derived from an EMBL/GenBank/DDBJ whole genome shotgun (WGS) entry which is preliminary data.</text>
</comment>
<proteinExistence type="predicted"/>
<dbReference type="RefSeq" id="WP_382422072.1">
    <property type="nucleotide sequence ID" value="NZ_JBHSCW010000003.1"/>
</dbReference>
<accession>A0ABV8UMQ5</accession>
<evidence type="ECO:0000313" key="2">
    <source>
        <dbReference type="Proteomes" id="UP001595799"/>
    </source>
</evidence>
<dbReference type="Proteomes" id="UP001595799">
    <property type="component" value="Unassembled WGS sequence"/>
</dbReference>
<gene>
    <name evidence="1" type="ORF">ACFOW6_09365</name>
</gene>
<evidence type="ECO:0000313" key="1">
    <source>
        <dbReference type="EMBL" id="MFC4351748.1"/>
    </source>
</evidence>
<keyword evidence="2" id="KW-1185">Reference proteome</keyword>
<protein>
    <submittedName>
        <fullName evidence="1">Uncharacterized protein</fullName>
    </submittedName>
</protein>
<sequence>MTEARHSEVRRSSRRTRLIVLLSVVAGLGLFLGANAHLLHIAFTSQPECVPHSKTAKERQGSDYRAAKSAC</sequence>
<reference evidence="2" key="1">
    <citation type="journal article" date="2019" name="Int. J. Syst. Evol. Microbiol.">
        <title>The Global Catalogue of Microorganisms (GCM) 10K type strain sequencing project: providing services to taxonomists for standard genome sequencing and annotation.</title>
        <authorList>
            <consortium name="The Broad Institute Genomics Platform"/>
            <consortium name="The Broad Institute Genome Sequencing Center for Infectious Disease"/>
            <person name="Wu L."/>
            <person name="Ma J."/>
        </authorList>
    </citation>
    <scope>NUCLEOTIDE SEQUENCE [LARGE SCALE GENOMIC DNA]</scope>
    <source>
        <strain evidence="2">CECT 8472</strain>
    </source>
</reference>
<dbReference type="EMBL" id="JBHSCW010000003">
    <property type="protein sequence ID" value="MFC4351748.1"/>
    <property type="molecule type" value="Genomic_DNA"/>
</dbReference>